<sequence>MSARFALVIHSTRSFEVIEFAGHSSASLSALYDKVDSPNITVVDLSPELSVWLDEDGYGDHNAPATAVRTAIAAASGDPDEDQGQDHYGTAVFTGIDSQDDTSGLTLDTCHALLKLAGIDVPPIPGARIR</sequence>
<dbReference type="InterPro" id="IPR024559">
    <property type="entry name" value="DUF3846"/>
</dbReference>
<dbReference type="Pfam" id="PF12957">
    <property type="entry name" value="DUF3846"/>
    <property type="match status" value="1"/>
</dbReference>
<reference evidence="2" key="1">
    <citation type="journal article" date="2006" name="J. Bacteriol.">
        <title>Characterization of the genetic components of Streptomyces lividans linear plasmid SLP2 for replication in circular and linear modes.</title>
        <authorList>
            <person name="Xu M."/>
            <person name="Zhu Y."/>
            <person name="Zhang R."/>
            <person name="Shen M."/>
            <person name="Jiang W."/>
            <person name="Zhao G."/>
            <person name="Qin Z."/>
        </authorList>
    </citation>
    <scope>NUCLEOTIDE SEQUENCE</scope>
    <source>
        <plasmid evidence="2">SLP2</plasmid>
    </source>
</reference>
<protein>
    <submittedName>
        <fullName evidence="2">PQC542.23</fullName>
    </submittedName>
</protein>
<dbReference type="AlphaFoldDB" id="Q203Y7"/>
<evidence type="ECO:0000313" key="2">
    <source>
        <dbReference type="EMBL" id="ABD72327.1"/>
    </source>
</evidence>
<dbReference type="EMBL" id="DQ410885">
    <property type="protein sequence ID" value="ABD72327.1"/>
    <property type="molecule type" value="Genomic_DNA"/>
</dbReference>
<keyword evidence="2" id="KW-0614">Plasmid</keyword>
<evidence type="ECO:0000259" key="1">
    <source>
        <dbReference type="Pfam" id="PF12957"/>
    </source>
</evidence>
<proteinExistence type="predicted"/>
<feature type="domain" description="DUF3846" evidence="1">
    <location>
        <begin position="6"/>
        <end position="111"/>
    </location>
</feature>
<organism evidence="2">
    <name type="scientific">Streptomyces lividans</name>
    <dbReference type="NCBI Taxonomy" id="1916"/>
    <lineage>
        <taxon>Bacteria</taxon>
        <taxon>Bacillati</taxon>
        <taxon>Actinomycetota</taxon>
        <taxon>Actinomycetes</taxon>
        <taxon>Kitasatosporales</taxon>
        <taxon>Streptomycetaceae</taxon>
        <taxon>Streptomyces</taxon>
    </lineage>
</organism>
<name>Q203Y7_STRLI</name>
<accession>Q203Y7</accession>
<geneLocation type="plasmid" evidence="2">
    <name>SLP2</name>
</geneLocation>